<evidence type="ECO:0000256" key="4">
    <source>
        <dbReference type="ARBA" id="ARBA00023002"/>
    </source>
</evidence>
<comment type="caution">
    <text evidence="10">The sequence shown here is derived from an EMBL/GenBank/DDBJ whole genome shotgun (WGS) entry which is preliminary data.</text>
</comment>
<dbReference type="GO" id="GO:0006099">
    <property type="term" value="P:tricarboxylic acid cycle"/>
    <property type="evidence" value="ECO:0007669"/>
    <property type="project" value="TreeGrafter"/>
</dbReference>
<dbReference type="SUPFAM" id="SSF52518">
    <property type="entry name" value="Thiamin diphosphate-binding fold (THDP-binding)"/>
    <property type="match status" value="2"/>
</dbReference>
<dbReference type="PANTHER" id="PTHR23152:SF4">
    <property type="entry name" value="2-OXOADIPATE DEHYDROGENASE COMPLEX COMPONENT E1"/>
    <property type="match status" value="1"/>
</dbReference>
<dbReference type="InterPro" id="IPR031717">
    <property type="entry name" value="ODO-1/KGD_C"/>
</dbReference>
<reference evidence="10 11" key="1">
    <citation type="journal article" date="2023" name="Nat. Commun.">
        <title>Origin of minicircular mitochondrial genomes in red algae.</title>
        <authorList>
            <person name="Lee Y."/>
            <person name="Cho C.H."/>
            <person name="Lee Y.M."/>
            <person name="Park S.I."/>
            <person name="Yang J.H."/>
            <person name="West J.A."/>
            <person name="Bhattacharya D."/>
            <person name="Yoon H.S."/>
        </authorList>
    </citation>
    <scope>NUCLEOTIDE SEQUENCE [LARGE SCALE GENOMIC DNA]</scope>
    <source>
        <strain evidence="10 11">CCMP1338</strain>
        <tissue evidence="10">Whole cell</tissue>
    </source>
</reference>
<evidence type="ECO:0000256" key="1">
    <source>
        <dbReference type="ARBA" id="ARBA00001964"/>
    </source>
</evidence>
<dbReference type="CDD" id="cd02016">
    <property type="entry name" value="TPP_E1_OGDC_like"/>
    <property type="match status" value="1"/>
</dbReference>
<dbReference type="Proteomes" id="UP001157974">
    <property type="component" value="Unassembled WGS sequence"/>
</dbReference>
<comment type="cofactor">
    <cofactor evidence="1">
        <name>thiamine diphosphate</name>
        <dbReference type="ChEBI" id="CHEBI:58937"/>
    </cofactor>
</comment>
<organism evidence="10 11">
    <name type="scientific">Rhodosorus marinus</name>
    <dbReference type="NCBI Taxonomy" id="101924"/>
    <lineage>
        <taxon>Eukaryota</taxon>
        <taxon>Rhodophyta</taxon>
        <taxon>Stylonematophyceae</taxon>
        <taxon>Stylonematales</taxon>
        <taxon>Stylonemataceae</taxon>
        <taxon>Rhodosorus</taxon>
    </lineage>
</organism>
<dbReference type="Pfam" id="PF16078">
    <property type="entry name" value="2-oxogl_dehyd_N"/>
    <property type="match status" value="1"/>
</dbReference>
<feature type="domain" description="Transketolase-like pyrimidine-binding" evidence="9">
    <location>
        <begin position="660"/>
        <end position="871"/>
    </location>
</feature>
<keyword evidence="5" id="KW-0786">Thiamine pyrophosphate</keyword>
<dbReference type="GO" id="GO:0030976">
    <property type="term" value="F:thiamine pyrophosphate binding"/>
    <property type="evidence" value="ECO:0007669"/>
    <property type="project" value="InterPro"/>
</dbReference>
<accession>A0AAV8UEH2</accession>
<dbReference type="InterPro" id="IPR032106">
    <property type="entry name" value="2-oxogl_dehyd_N"/>
</dbReference>
<keyword evidence="4" id="KW-0560">Oxidoreductase</keyword>
<protein>
    <recommendedName>
        <fullName evidence="7">2-oxoglutarate dehydrogenase, mitochondrial</fullName>
        <ecNumber evidence="3">1.2.4.2</ecNumber>
    </recommendedName>
    <alternativeName>
        <fullName evidence="8">2-oxoglutarate dehydrogenase complex component E1</fullName>
    </alternativeName>
</protein>
<evidence type="ECO:0000313" key="10">
    <source>
        <dbReference type="EMBL" id="KAJ8900885.1"/>
    </source>
</evidence>
<dbReference type="GO" id="GO:0004591">
    <property type="term" value="F:oxoglutarate dehydrogenase (succinyl-transferring) activity"/>
    <property type="evidence" value="ECO:0007669"/>
    <property type="project" value="UniProtKB-EC"/>
</dbReference>
<comment type="similarity">
    <text evidence="2">Belongs to the alpha-ketoglutarate dehydrogenase family.</text>
</comment>
<dbReference type="SMART" id="SM00861">
    <property type="entry name" value="Transket_pyr"/>
    <property type="match status" value="1"/>
</dbReference>
<dbReference type="FunFam" id="3.40.50.12470:FF:000003">
    <property type="entry name" value="2-oxoglutarate dehydrogenase E1 component"/>
    <property type="match status" value="1"/>
</dbReference>
<dbReference type="Pfam" id="PF16870">
    <property type="entry name" value="OxoGdeHyase_C"/>
    <property type="match status" value="1"/>
</dbReference>
<evidence type="ECO:0000256" key="2">
    <source>
        <dbReference type="ARBA" id="ARBA00006936"/>
    </source>
</evidence>
<sequence>MGVAALRLGTNLRGGMRLGAQARLIHSGKVTRDIATTTAALKKRDPVPHLSGTKLDPSESFLTGSNAFVIEEMYEKYMDNPEKVHPSWAGFFQNVENGLPPGQAVGLSRQSRNQVSMVPHVMTEGKDLFQVAEDTVKLMSMIRAYRHRGHFIADLDPLRIDDEAGESNTYQPPHNTKNELLPSHYGFTEADLDREFVVGAELPGPPVRTLRDIMSTLRKAYCGKVGIEYRHMLSKAEKDWIASQVESKFDTDFTREFTREQKLSIMSDLIDSEYFEKFLSMKYSTAKRFGLEGGESIIPGLKTMMLHGSEIGVQNVVIGMAHRGRLNVLANIVGKDLVQILYEFKPHPDPDLENYLGSGDVKYHLGVSNSLKLSNGHTINFSLLANPSHLEAVDPVVVGKTRAKQFFNDDKERRRTLGLLIHGDASFAGQGVVAETLELSDLRDYTTGGTVHVIVNNQIGFTTDPRAARSSPYPTDVAKTVGVPIFHVNGDDVEAVVRVCRMAVEYRQRFRKDVVVDVFCYRRHGHNELDQATFTQPLMYRKIKSHPTPVEVYTQRLVDEGTATRQELKQMEEDEWNHLQKAFKDSADHVPAGGDYLDKQWEMFKSNKELSIPQTTGVSEKVLHSIGNAYTKIPPWFKIHPLLKKILSERREQIELGTGIDWANAEALAFGTILKQEEITVRLSGQDCERGTFSQRHMVWHDQDSGAVYTSLNNLGGKQARLQIANSNLSEMAVLGFEQGFSLEHPNALVMWEAQFGDFANGAQVILDTFIAAGERKWRRQSGIVLLLPHGYEGQGPEHSSARMERYLQMVDGDADKFPTEFEASTMIQKANLQICNASTPANYFHVLRRQVCREFRKPLILLTPKSLLRHPQCRSSIKDFGADTSFQTVIDDPDPSVVKGKNVKRLAFCSGKLYYDLVRERTVRNQNDIRFIRVEQLAPFPFFEIRDVIAQYPKAEVRWVQEESKNMGSWSYVRPHFETTLHHLKDNRKIAYIGRLPSAAPATGNANQHQQEVRNLMEDTFSY</sequence>
<dbReference type="InterPro" id="IPR042179">
    <property type="entry name" value="KGD_C_sf"/>
</dbReference>
<comment type="function">
    <text evidence="6">The 2-oxoglutarate dehydrogenase complex catalyzes the overall conversion of 2-oxoglutarate to succinyl-CoA and CO(2). It contains multiple copies of three enzymatic components: 2-oxoglutarate dehydrogenase (E1), dihydrolipoamide succinyltransferase (E2) and lipoamide dehydrogenase (E3).</text>
</comment>
<evidence type="ECO:0000256" key="3">
    <source>
        <dbReference type="ARBA" id="ARBA00012280"/>
    </source>
</evidence>
<evidence type="ECO:0000259" key="9">
    <source>
        <dbReference type="SMART" id="SM00861"/>
    </source>
</evidence>
<dbReference type="InterPro" id="IPR029061">
    <property type="entry name" value="THDP-binding"/>
</dbReference>
<dbReference type="PANTHER" id="PTHR23152">
    <property type="entry name" value="2-OXOGLUTARATE DEHYDROGENASE"/>
    <property type="match status" value="1"/>
</dbReference>
<dbReference type="InterPro" id="IPR005475">
    <property type="entry name" value="Transketolase-like_Pyr-bd"/>
</dbReference>
<dbReference type="PIRSF" id="PIRSF000157">
    <property type="entry name" value="Oxoglu_dh_E1"/>
    <property type="match status" value="1"/>
</dbReference>
<name>A0AAV8UEH2_9RHOD</name>
<dbReference type="Pfam" id="PF00676">
    <property type="entry name" value="E1_dh"/>
    <property type="match status" value="1"/>
</dbReference>
<dbReference type="Gene3D" id="3.40.50.11610">
    <property type="entry name" value="Multifunctional 2-oxoglutarate metabolism enzyme, C-terminal domain"/>
    <property type="match status" value="1"/>
</dbReference>
<dbReference type="AlphaFoldDB" id="A0AAV8UEH2"/>
<dbReference type="InterPro" id="IPR001017">
    <property type="entry name" value="DH_E1"/>
</dbReference>
<dbReference type="Gene3D" id="1.10.287.1150">
    <property type="entry name" value="TPP helical domain"/>
    <property type="match status" value="1"/>
</dbReference>
<proteinExistence type="inferred from homology"/>
<evidence type="ECO:0000256" key="7">
    <source>
        <dbReference type="ARBA" id="ARBA00040267"/>
    </source>
</evidence>
<evidence type="ECO:0000256" key="8">
    <source>
        <dbReference type="ARBA" id="ARBA00042984"/>
    </source>
</evidence>
<dbReference type="Pfam" id="PF02779">
    <property type="entry name" value="Transket_pyr"/>
    <property type="match status" value="1"/>
</dbReference>
<dbReference type="NCBIfam" id="NF008907">
    <property type="entry name" value="PRK12270.1"/>
    <property type="match status" value="1"/>
</dbReference>
<dbReference type="EC" id="1.2.4.2" evidence="3"/>
<dbReference type="GO" id="GO:0005739">
    <property type="term" value="C:mitochondrion"/>
    <property type="evidence" value="ECO:0007669"/>
    <property type="project" value="TreeGrafter"/>
</dbReference>
<gene>
    <name evidence="10" type="ORF">NDN08_000184</name>
</gene>
<dbReference type="NCBIfam" id="NF006914">
    <property type="entry name" value="PRK09404.1"/>
    <property type="match status" value="1"/>
</dbReference>
<keyword evidence="11" id="KW-1185">Reference proteome</keyword>
<dbReference type="GO" id="GO:0045252">
    <property type="term" value="C:oxoglutarate dehydrogenase complex"/>
    <property type="evidence" value="ECO:0007669"/>
    <property type="project" value="TreeGrafter"/>
</dbReference>
<evidence type="ECO:0000256" key="5">
    <source>
        <dbReference type="ARBA" id="ARBA00023052"/>
    </source>
</evidence>
<dbReference type="InterPro" id="IPR011603">
    <property type="entry name" value="2oxoglutarate_DH_E1"/>
</dbReference>
<dbReference type="EMBL" id="JAMWBK010000013">
    <property type="protein sequence ID" value="KAJ8900885.1"/>
    <property type="molecule type" value="Genomic_DNA"/>
</dbReference>
<dbReference type="Gene3D" id="3.40.50.970">
    <property type="match status" value="1"/>
</dbReference>
<dbReference type="Gene3D" id="3.40.50.12470">
    <property type="match status" value="1"/>
</dbReference>
<evidence type="ECO:0000256" key="6">
    <source>
        <dbReference type="ARBA" id="ARBA00037426"/>
    </source>
</evidence>
<dbReference type="NCBIfam" id="TIGR00239">
    <property type="entry name" value="2oxo_dh_E1"/>
    <property type="match status" value="1"/>
</dbReference>
<evidence type="ECO:0000313" key="11">
    <source>
        <dbReference type="Proteomes" id="UP001157974"/>
    </source>
</evidence>